<keyword evidence="3" id="KW-1185">Reference proteome</keyword>
<comment type="similarity">
    <text evidence="1">Belongs to the SAPAP family.</text>
</comment>
<dbReference type="GO" id="GO:0060090">
    <property type="term" value="F:molecular adaptor activity"/>
    <property type="evidence" value="ECO:0007669"/>
    <property type="project" value="TreeGrafter"/>
</dbReference>
<reference evidence="4" key="1">
    <citation type="submission" date="2025-08" db="UniProtKB">
        <authorList>
            <consortium name="RefSeq"/>
        </authorList>
    </citation>
    <scope>IDENTIFICATION</scope>
</reference>
<dbReference type="RefSeq" id="XP_007456638.1">
    <property type="nucleotide sequence ID" value="XM_007456576.1"/>
</dbReference>
<feature type="region of interest" description="Disordered" evidence="2">
    <location>
        <begin position="598"/>
        <end position="664"/>
    </location>
</feature>
<proteinExistence type="inferred from homology"/>
<accession>A0A340X502</accession>
<feature type="compositionally biased region" description="Basic and acidic residues" evidence="2">
    <location>
        <begin position="602"/>
        <end position="611"/>
    </location>
</feature>
<dbReference type="Proteomes" id="UP000265300">
    <property type="component" value="Unplaced"/>
</dbReference>
<sequence length="676" mass="75120">MNLLFHKDILFGISANKVPQDEWTGYTPRGKDDEIPCRRMRSGSYIKAMGDEDSGDSDTSPKPSPKVAARRESYLKATQPSLTELTTLKISNEHSPKLQIRSHSYLRAVSEVSINRSLDSLDPAGLLTSPKFRSRNESYMRAMSTISQVSEMEVNGQFESVCESVFSELESQAVEALDLPMPGCFRMRSHSYVRAIEKGCSQDDECVSLRSSSPPRTTTTVRTIQSSTVSSCITTYKKTPPPVPPRTTTKPFISITAQSSTESAQDAYMDGQGQRGDIISQSGLSNSTESLDSMKALTAAIEAANAQIHGPASQHMGNNAATITTAAAATATITAEDRKKDHFKKNRCLSVGIQVDDAEEPNKAAENKAPSKFQSIGVQVEEEKCFRRFTRSNSVTTAVQADLDFHDNLENSLESTEDNSCPGPVARQFSRDASTSTVSIQGSGNHYHACAADEDFDADFDPSILPPPDPWIDSITEDPLEAVQRSVCHRDGHWFLKLLQAERDRMEGWCQQMEREERENHLPDDILGKIRTAVGSAQLLMAQKFYQFRELCEENLNPNAHPRPTSQDLAGFWDMLQLSIENISMKFDELHQLKANNWKQMDPLDKKERRAPPPVPKKPAKGPAPLIRERSLESSQRQEARKRLMAAKRAASVRQNSATESAESIEIYIPEAQTRL</sequence>
<dbReference type="GeneID" id="103090921"/>
<dbReference type="PANTHER" id="PTHR12353">
    <property type="entry name" value="DISKS LARGE-ASSOCIATED PROTEIN DAP SAP90/PSD-95-ASSOCIATED PROTEIN"/>
    <property type="match status" value="1"/>
</dbReference>
<dbReference type="CTD" id="9229"/>
<feature type="region of interest" description="Disordered" evidence="2">
    <location>
        <begin position="47"/>
        <end position="67"/>
    </location>
</feature>
<gene>
    <name evidence="4" type="primary">DLGAP1</name>
</gene>
<evidence type="ECO:0000313" key="4">
    <source>
        <dbReference type="RefSeq" id="XP_007456638.1"/>
    </source>
</evidence>
<evidence type="ECO:0000256" key="2">
    <source>
        <dbReference type="SAM" id="MobiDB-lite"/>
    </source>
</evidence>
<dbReference type="GO" id="GO:0023052">
    <property type="term" value="P:signaling"/>
    <property type="evidence" value="ECO:0007669"/>
    <property type="project" value="InterPro"/>
</dbReference>
<dbReference type="AlphaFoldDB" id="A0A340X502"/>
<name>A0A340X502_LIPVE</name>
<dbReference type="GO" id="GO:0098978">
    <property type="term" value="C:glutamatergic synapse"/>
    <property type="evidence" value="ECO:0007669"/>
    <property type="project" value="TreeGrafter"/>
</dbReference>
<dbReference type="Pfam" id="PF03359">
    <property type="entry name" value="GKAP"/>
    <property type="match status" value="1"/>
</dbReference>
<dbReference type="PANTHER" id="PTHR12353:SF7">
    <property type="entry name" value="DISKS LARGE-ASSOCIATED PROTEIN 1"/>
    <property type="match status" value="1"/>
</dbReference>
<organism evidence="3 4">
    <name type="scientific">Lipotes vexillifer</name>
    <name type="common">Yangtze river dolphin</name>
    <dbReference type="NCBI Taxonomy" id="118797"/>
    <lineage>
        <taxon>Eukaryota</taxon>
        <taxon>Metazoa</taxon>
        <taxon>Chordata</taxon>
        <taxon>Craniata</taxon>
        <taxon>Vertebrata</taxon>
        <taxon>Euteleostomi</taxon>
        <taxon>Mammalia</taxon>
        <taxon>Eutheria</taxon>
        <taxon>Laurasiatheria</taxon>
        <taxon>Artiodactyla</taxon>
        <taxon>Whippomorpha</taxon>
        <taxon>Cetacea</taxon>
        <taxon>Odontoceti</taxon>
        <taxon>Lipotidae</taxon>
        <taxon>Lipotes</taxon>
    </lineage>
</organism>
<dbReference type="GO" id="GO:0099572">
    <property type="term" value="C:postsynaptic specialization"/>
    <property type="evidence" value="ECO:0007669"/>
    <property type="project" value="TreeGrafter"/>
</dbReference>
<feature type="compositionally biased region" description="Polar residues" evidence="2">
    <location>
        <begin position="653"/>
        <end position="662"/>
    </location>
</feature>
<evidence type="ECO:0000313" key="3">
    <source>
        <dbReference type="Proteomes" id="UP000265300"/>
    </source>
</evidence>
<feature type="compositionally biased region" description="Basic and acidic residues" evidence="2">
    <location>
        <begin position="627"/>
        <end position="642"/>
    </location>
</feature>
<protein>
    <submittedName>
        <fullName evidence="4">Disks large-associated protein 1 isoform X7</fullName>
    </submittedName>
</protein>
<dbReference type="InterPro" id="IPR005026">
    <property type="entry name" value="SAPAP"/>
</dbReference>
<evidence type="ECO:0000256" key="1">
    <source>
        <dbReference type="ARBA" id="ARBA00008839"/>
    </source>
</evidence>